<organism evidence="1 2">
    <name type="scientific">Tomitella cavernea</name>
    <dbReference type="NCBI Taxonomy" id="1387982"/>
    <lineage>
        <taxon>Bacteria</taxon>
        <taxon>Bacillati</taxon>
        <taxon>Actinomycetota</taxon>
        <taxon>Actinomycetes</taxon>
        <taxon>Mycobacteriales</taxon>
        <taxon>Tomitella</taxon>
    </lineage>
</organism>
<name>A0ABP9D321_9ACTN</name>
<dbReference type="Proteomes" id="UP001500839">
    <property type="component" value="Unassembled WGS sequence"/>
</dbReference>
<evidence type="ECO:0000313" key="2">
    <source>
        <dbReference type="Proteomes" id="UP001500839"/>
    </source>
</evidence>
<evidence type="ECO:0000313" key="1">
    <source>
        <dbReference type="EMBL" id="GAA4825389.1"/>
    </source>
</evidence>
<proteinExistence type="predicted"/>
<reference evidence="2" key="1">
    <citation type="journal article" date="2019" name="Int. J. Syst. Evol. Microbiol.">
        <title>The Global Catalogue of Microorganisms (GCM) 10K type strain sequencing project: providing services to taxonomists for standard genome sequencing and annotation.</title>
        <authorList>
            <consortium name="The Broad Institute Genomics Platform"/>
            <consortium name="The Broad Institute Genome Sequencing Center for Infectious Disease"/>
            <person name="Wu L."/>
            <person name="Ma J."/>
        </authorList>
    </citation>
    <scope>NUCLEOTIDE SEQUENCE [LARGE SCALE GENOMIC DNA]</scope>
    <source>
        <strain evidence="2">JCM 18542</strain>
    </source>
</reference>
<dbReference type="EMBL" id="BAABKQ010000002">
    <property type="protein sequence ID" value="GAA4825389.1"/>
    <property type="molecule type" value="Genomic_DNA"/>
</dbReference>
<gene>
    <name evidence="1" type="ORF">GCM10023353_38130</name>
</gene>
<comment type="caution">
    <text evidence="1">The sequence shown here is derived from an EMBL/GenBank/DDBJ whole genome shotgun (WGS) entry which is preliminary data.</text>
</comment>
<accession>A0ABP9D321</accession>
<sequence>MIVDVNATTGSASELVAAAHRARAVASCARRDLRDAVHRLVDVGMTESDISRVLGVKRLAVWKLLVRAPQIVPDGFADATAYGICERYSAGYIDGDELARQLSRWEFAPMQWAGSLVEDVGPVEGTFSSEVGQALRDGLIDGELYELVLNAQQP</sequence>
<keyword evidence="2" id="KW-1185">Reference proteome</keyword>
<protein>
    <submittedName>
        <fullName evidence="1">Uncharacterized protein</fullName>
    </submittedName>
</protein>